<name>A0ABR3F3W2_9AGAR</name>
<reference evidence="2 3" key="1">
    <citation type="submission" date="2024-02" db="EMBL/GenBank/DDBJ databases">
        <title>A draft genome for the cacao thread blight pathogen Marasmius crinis-equi.</title>
        <authorList>
            <person name="Cohen S.P."/>
            <person name="Baruah I.K."/>
            <person name="Amoako-Attah I."/>
            <person name="Bukari Y."/>
            <person name="Meinhardt L.W."/>
            <person name="Bailey B.A."/>
        </authorList>
    </citation>
    <scope>NUCLEOTIDE SEQUENCE [LARGE SCALE GENOMIC DNA]</scope>
    <source>
        <strain evidence="2 3">GH-76</strain>
    </source>
</reference>
<proteinExistence type="predicted"/>
<sequence>MDREQRGLLHIAARVSPNIVDLYQCVDPQNGIHFVELVEEDGYLKVIREVTLVDCPCERILYCIPKSLTRCILSGWKAWKEVCANERARYETIAPRADSPDLPKLHELHECLDQVARGSSKRRLEDLQDGCEGADIHSKAKASCNEAESSTSNTQEPPSKRARF</sequence>
<dbReference type="EMBL" id="JBAHYK010001027">
    <property type="protein sequence ID" value="KAL0569923.1"/>
    <property type="molecule type" value="Genomic_DNA"/>
</dbReference>
<gene>
    <name evidence="2" type="ORF">V5O48_012041</name>
</gene>
<organism evidence="2 3">
    <name type="scientific">Marasmius crinis-equi</name>
    <dbReference type="NCBI Taxonomy" id="585013"/>
    <lineage>
        <taxon>Eukaryota</taxon>
        <taxon>Fungi</taxon>
        <taxon>Dikarya</taxon>
        <taxon>Basidiomycota</taxon>
        <taxon>Agaricomycotina</taxon>
        <taxon>Agaricomycetes</taxon>
        <taxon>Agaricomycetidae</taxon>
        <taxon>Agaricales</taxon>
        <taxon>Marasmiineae</taxon>
        <taxon>Marasmiaceae</taxon>
        <taxon>Marasmius</taxon>
    </lineage>
</organism>
<dbReference type="Proteomes" id="UP001465976">
    <property type="component" value="Unassembled WGS sequence"/>
</dbReference>
<comment type="caution">
    <text evidence="2">The sequence shown here is derived from an EMBL/GenBank/DDBJ whole genome shotgun (WGS) entry which is preliminary data.</text>
</comment>
<feature type="compositionally biased region" description="Polar residues" evidence="1">
    <location>
        <begin position="146"/>
        <end position="157"/>
    </location>
</feature>
<protein>
    <submittedName>
        <fullName evidence="2">Uncharacterized protein</fullName>
    </submittedName>
</protein>
<evidence type="ECO:0000313" key="2">
    <source>
        <dbReference type="EMBL" id="KAL0569923.1"/>
    </source>
</evidence>
<evidence type="ECO:0000313" key="3">
    <source>
        <dbReference type="Proteomes" id="UP001465976"/>
    </source>
</evidence>
<feature type="region of interest" description="Disordered" evidence="1">
    <location>
        <begin position="141"/>
        <end position="164"/>
    </location>
</feature>
<keyword evidence="3" id="KW-1185">Reference proteome</keyword>
<accession>A0ABR3F3W2</accession>
<evidence type="ECO:0000256" key="1">
    <source>
        <dbReference type="SAM" id="MobiDB-lite"/>
    </source>
</evidence>